<evidence type="ECO:0000256" key="1">
    <source>
        <dbReference type="ARBA" id="ARBA00022801"/>
    </source>
</evidence>
<dbReference type="Gene3D" id="3.40.50.1820">
    <property type="entry name" value="alpha/beta hydrolase"/>
    <property type="match status" value="1"/>
</dbReference>
<dbReference type="RefSeq" id="WP_259092706.1">
    <property type="nucleotide sequence ID" value="NZ_CP130454.1"/>
</dbReference>
<proteinExistence type="predicted"/>
<gene>
    <name evidence="3" type="ORF">M2350_000313</name>
</gene>
<dbReference type="PANTHER" id="PTHR48081:SF33">
    <property type="entry name" value="KYNURENINE FORMAMIDASE"/>
    <property type="match status" value="1"/>
</dbReference>
<dbReference type="InterPro" id="IPR049492">
    <property type="entry name" value="BD-FAE-like_dom"/>
</dbReference>
<keyword evidence="4" id="KW-1185">Reference proteome</keyword>
<dbReference type="InterPro" id="IPR029058">
    <property type="entry name" value="AB_hydrolase_fold"/>
</dbReference>
<comment type="caution">
    <text evidence="3">The sequence shown here is derived from an EMBL/GenBank/DDBJ whole genome shotgun (WGS) entry which is preliminary data.</text>
</comment>
<evidence type="ECO:0000259" key="2">
    <source>
        <dbReference type="Pfam" id="PF20434"/>
    </source>
</evidence>
<dbReference type="PANTHER" id="PTHR48081">
    <property type="entry name" value="AB HYDROLASE SUPERFAMILY PROTEIN C4A8.06C"/>
    <property type="match status" value="1"/>
</dbReference>
<feature type="domain" description="BD-FAE-like" evidence="2">
    <location>
        <begin position="53"/>
        <end position="259"/>
    </location>
</feature>
<reference evidence="3 4" key="1">
    <citation type="submission" date="2022-08" db="EMBL/GenBank/DDBJ databases">
        <title>Bacterial and archaeal communities from various locations to study Microbial Dark Matter (Phase II).</title>
        <authorList>
            <person name="Stepanauskas R."/>
        </authorList>
    </citation>
    <scope>NUCLEOTIDE SEQUENCE [LARGE SCALE GENOMIC DNA]</scope>
    <source>
        <strain evidence="3 4">PD1</strain>
    </source>
</reference>
<dbReference type="SUPFAM" id="SSF53474">
    <property type="entry name" value="alpha/beta-Hydrolases"/>
    <property type="match status" value="1"/>
</dbReference>
<evidence type="ECO:0000313" key="3">
    <source>
        <dbReference type="EMBL" id="MCS3917916.1"/>
    </source>
</evidence>
<dbReference type="EMBL" id="JANUCP010000001">
    <property type="protein sequence ID" value="MCS3917916.1"/>
    <property type="molecule type" value="Genomic_DNA"/>
</dbReference>
<keyword evidence="1" id="KW-0378">Hydrolase</keyword>
<organism evidence="3 4">
    <name type="scientific">Candidatus Fervidibacter sacchari</name>
    <dbReference type="NCBI Taxonomy" id="1448929"/>
    <lineage>
        <taxon>Bacteria</taxon>
        <taxon>Candidatus Fervidibacterota</taxon>
        <taxon>Candidatus Fervidibacter</taxon>
    </lineage>
</organism>
<dbReference type="InterPro" id="IPR050300">
    <property type="entry name" value="GDXG_lipolytic_enzyme"/>
</dbReference>
<dbReference type="Pfam" id="PF20434">
    <property type="entry name" value="BD-FAE"/>
    <property type="match status" value="1"/>
</dbReference>
<protein>
    <submittedName>
        <fullName evidence="3">Acetyl esterase/lipase</fullName>
    </submittedName>
</protein>
<name>A0ABT2EJ48_9BACT</name>
<evidence type="ECO:0000313" key="4">
    <source>
        <dbReference type="Proteomes" id="UP001204798"/>
    </source>
</evidence>
<accession>A0ABT2EJ48</accession>
<dbReference type="Proteomes" id="UP001204798">
    <property type="component" value="Unassembled WGS sequence"/>
</dbReference>
<sequence length="304" mass="33708">MERGWLLIVFSAVLSVFATTFLVSMAAWQAGVEVLPFEIREGLTYGPNERNELDLFLPKDDGKSLRPAVIVIHGGAWRGGDKKDMRILAEPLAQRGYVVAAINYRLAPKWSYPAQLDDCQRAVRWLRKNAKEFRVDPKRFGAAGASAGGHLALLLGTREVRDDSDPDLKGISSKVQCVLSICGPTDLTDKRYAQAPRDSELGKILIEFIGKPYDEAPELWKEASPIYHVSADDAPTFIIHGDQDSIVPFEQSVRLAEALKKAGVEVQLVAIKGMDHGPTTPEQQDELMKALGKALEFFDKHLKR</sequence>